<evidence type="ECO:0000313" key="2">
    <source>
        <dbReference type="EMBL" id="MFD2212284.1"/>
    </source>
</evidence>
<accession>A0ABW5BTM7</accession>
<name>A0ABW5BTM7_9BACI</name>
<dbReference type="RefSeq" id="WP_247342681.1">
    <property type="nucleotide sequence ID" value="NZ_CP095550.1"/>
</dbReference>
<dbReference type="SUPFAM" id="SSF88946">
    <property type="entry name" value="Sigma2 domain of RNA polymerase sigma factors"/>
    <property type="match status" value="1"/>
</dbReference>
<reference evidence="3" key="1">
    <citation type="journal article" date="2019" name="Int. J. Syst. Evol. Microbiol.">
        <title>The Global Catalogue of Microorganisms (GCM) 10K type strain sequencing project: providing services to taxonomists for standard genome sequencing and annotation.</title>
        <authorList>
            <consortium name="The Broad Institute Genomics Platform"/>
            <consortium name="The Broad Institute Genome Sequencing Center for Infectious Disease"/>
            <person name="Wu L."/>
            <person name="Ma J."/>
        </authorList>
    </citation>
    <scope>NUCLEOTIDE SEQUENCE [LARGE SCALE GENOMIC DNA]</scope>
    <source>
        <strain evidence="3">CGMCC 1.15474</strain>
    </source>
</reference>
<keyword evidence="3" id="KW-1185">Reference proteome</keyword>
<evidence type="ECO:0000259" key="1">
    <source>
        <dbReference type="Pfam" id="PF04542"/>
    </source>
</evidence>
<gene>
    <name evidence="2" type="ORF">ACFSKK_01000</name>
</gene>
<proteinExistence type="predicted"/>
<organism evidence="2 3">
    <name type="scientific">Metabacillus endolithicus</name>
    <dbReference type="NCBI Taxonomy" id="1535204"/>
    <lineage>
        <taxon>Bacteria</taxon>
        <taxon>Bacillati</taxon>
        <taxon>Bacillota</taxon>
        <taxon>Bacilli</taxon>
        <taxon>Bacillales</taxon>
        <taxon>Bacillaceae</taxon>
        <taxon>Metabacillus</taxon>
    </lineage>
</organism>
<feature type="domain" description="RNA polymerase sigma-70 region 2" evidence="1">
    <location>
        <begin position="13"/>
        <end position="63"/>
    </location>
</feature>
<sequence>MKYEFEDLLKEKMKMLYRYLLKLGVNEADSHDVIQDTMIKALSYIGEIEATKLNSWLYRVALNKKGKEEDDY</sequence>
<dbReference type="Pfam" id="PF04542">
    <property type="entry name" value="Sigma70_r2"/>
    <property type="match status" value="1"/>
</dbReference>
<protein>
    <submittedName>
        <fullName evidence="2">RNA polymerase sigma factor</fullName>
    </submittedName>
</protein>
<dbReference type="Proteomes" id="UP001597318">
    <property type="component" value="Unassembled WGS sequence"/>
</dbReference>
<dbReference type="InterPro" id="IPR007627">
    <property type="entry name" value="RNA_pol_sigma70_r2"/>
</dbReference>
<dbReference type="EMBL" id="JBHUIK010000001">
    <property type="protein sequence ID" value="MFD2212284.1"/>
    <property type="molecule type" value="Genomic_DNA"/>
</dbReference>
<dbReference type="Gene3D" id="1.10.1740.10">
    <property type="match status" value="1"/>
</dbReference>
<comment type="caution">
    <text evidence="2">The sequence shown here is derived from an EMBL/GenBank/DDBJ whole genome shotgun (WGS) entry which is preliminary data.</text>
</comment>
<dbReference type="InterPro" id="IPR013325">
    <property type="entry name" value="RNA_pol_sigma_r2"/>
</dbReference>
<evidence type="ECO:0000313" key="3">
    <source>
        <dbReference type="Proteomes" id="UP001597318"/>
    </source>
</evidence>